<feature type="domain" description="Orn/DAP/Arg decarboxylase 2 N-terminal" evidence="10">
    <location>
        <begin position="61"/>
        <end position="311"/>
    </location>
</feature>
<dbReference type="RefSeq" id="WP_098693550.1">
    <property type="nucleotide sequence ID" value="NZ_CP023778.1"/>
</dbReference>
<dbReference type="Pfam" id="PF02784">
    <property type="entry name" value="Orn_Arg_deC_N"/>
    <property type="match status" value="1"/>
</dbReference>
<comment type="pathway">
    <text evidence="6 9">Amino-acid biosynthesis; L-lysine biosynthesis via DAP pathway; L-lysine from DL-2,6-diaminopimelate: step 1/1.</text>
</comment>
<feature type="binding site" evidence="6">
    <location>
        <begin position="304"/>
        <end position="307"/>
    </location>
    <ligand>
        <name>pyridoxal 5'-phosphate</name>
        <dbReference type="ChEBI" id="CHEBI:597326"/>
    </ligand>
</feature>
<dbReference type="UniPathway" id="UPA00034">
    <property type="reaction ID" value="UER00027"/>
</dbReference>
<evidence type="ECO:0000256" key="4">
    <source>
        <dbReference type="ARBA" id="ARBA00023154"/>
    </source>
</evidence>
<evidence type="ECO:0000313" key="12">
    <source>
        <dbReference type="Proteomes" id="UP000221961"/>
    </source>
</evidence>
<dbReference type="EC" id="4.1.1.20" evidence="6 7"/>
<feature type="binding site" evidence="6">
    <location>
        <position position="344"/>
    </location>
    <ligand>
        <name>substrate</name>
    </ligand>
</feature>
<evidence type="ECO:0000256" key="8">
    <source>
        <dbReference type="PIRSR" id="PIRSR600183-50"/>
    </source>
</evidence>
<feature type="binding site" evidence="6">
    <location>
        <position position="262"/>
    </location>
    <ligand>
        <name>pyridoxal 5'-phosphate</name>
        <dbReference type="ChEBI" id="CHEBI:597326"/>
    </ligand>
</feature>
<evidence type="ECO:0000313" key="11">
    <source>
        <dbReference type="EMBL" id="ATL66349.1"/>
    </source>
</evidence>
<dbReference type="PROSITE" id="PS00878">
    <property type="entry name" value="ODR_DC_2_1"/>
    <property type="match status" value="1"/>
</dbReference>
<comment type="similarity">
    <text evidence="6">Belongs to the Orn/Lys/Arg decarboxylase class-II family. LysA subfamily.</text>
</comment>
<dbReference type="SUPFAM" id="SSF51419">
    <property type="entry name" value="PLP-binding barrel"/>
    <property type="match status" value="1"/>
</dbReference>
<evidence type="ECO:0000256" key="3">
    <source>
        <dbReference type="ARBA" id="ARBA00022898"/>
    </source>
</evidence>
<evidence type="ECO:0000259" key="10">
    <source>
        <dbReference type="Pfam" id="PF02784"/>
    </source>
</evidence>
<accession>A0A291RGC0</accession>
<dbReference type="GeneID" id="88357578"/>
<evidence type="ECO:0000256" key="6">
    <source>
        <dbReference type="HAMAP-Rule" id="MF_02120"/>
    </source>
</evidence>
<dbReference type="EMBL" id="CP023778">
    <property type="protein sequence ID" value="ATL66349.1"/>
    <property type="molecule type" value="Genomic_DNA"/>
</dbReference>
<evidence type="ECO:0000256" key="7">
    <source>
        <dbReference type="NCBIfam" id="TIGR01048"/>
    </source>
</evidence>
<keyword evidence="6" id="KW-0028">Amino-acid biosynthesis</keyword>
<protein>
    <recommendedName>
        <fullName evidence="6 7">Diaminopimelate decarboxylase</fullName>
        <shortName evidence="6">DAP decarboxylase</shortName>
        <shortName evidence="6">DAPDC</shortName>
        <ecNumber evidence="6 7">4.1.1.20</ecNumber>
    </recommendedName>
</protein>
<evidence type="ECO:0000256" key="5">
    <source>
        <dbReference type="ARBA" id="ARBA00023239"/>
    </source>
</evidence>
<organism evidence="11 12">
    <name type="scientific">Nocardia terpenica</name>
    <dbReference type="NCBI Taxonomy" id="455432"/>
    <lineage>
        <taxon>Bacteria</taxon>
        <taxon>Bacillati</taxon>
        <taxon>Actinomycetota</taxon>
        <taxon>Actinomycetes</taxon>
        <taxon>Mycobacteriales</taxon>
        <taxon>Nocardiaceae</taxon>
        <taxon>Nocardia</taxon>
    </lineage>
</organism>
<dbReference type="PANTHER" id="PTHR43727:SF2">
    <property type="entry name" value="GROUP IV DECARBOXYLASE"/>
    <property type="match status" value="1"/>
</dbReference>
<dbReference type="PRINTS" id="PR01181">
    <property type="entry name" value="DAPDCRBXLASE"/>
</dbReference>
<dbReference type="InterPro" id="IPR000183">
    <property type="entry name" value="Orn/DAP/Arg_de-COase"/>
</dbReference>
<dbReference type="PANTHER" id="PTHR43727">
    <property type="entry name" value="DIAMINOPIMELATE DECARBOXYLASE"/>
    <property type="match status" value="1"/>
</dbReference>
<feature type="binding site" evidence="6">
    <location>
        <position position="348"/>
    </location>
    <ligand>
        <name>substrate</name>
    </ligand>
</feature>
<dbReference type="Proteomes" id="UP000221961">
    <property type="component" value="Chromosome"/>
</dbReference>
<dbReference type="Gene3D" id="2.40.37.10">
    <property type="entry name" value="Lyase, Ornithine Decarboxylase, Chain A, domain 1"/>
    <property type="match status" value="1"/>
</dbReference>
<dbReference type="GO" id="GO:0030170">
    <property type="term" value="F:pyridoxal phosphate binding"/>
    <property type="evidence" value="ECO:0007669"/>
    <property type="project" value="UniProtKB-UniRule"/>
</dbReference>
<keyword evidence="5 6" id="KW-0456">Lyase</keyword>
<feature type="modified residue" description="N6-(pyridoxal phosphate)lysine" evidence="6 8">
    <location>
        <position position="83"/>
    </location>
</feature>
<dbReference type="CDD" id="cd06828">
    <property type="entry name" value="PLPDE_III_DapDC"/>
    <property type="match status" value="1"/>
</dbReference>
<gene>
    <name evidence="6 11" type="primary">lysA</name>
    <name evidence="11" type="ORF">CRH09_09175</name>
</gene>
<dbReference type="InterPro" id="IPR029066">
    <property type="entry name" value="PLP-binding_barrel"/>
</dbReference>
<evidence type="ECO:0000256" key="2">
    <source>
        <dbReference type="ARBA" id="ARBA00022793"/>
    </source>
</evidence>
<feature type="binding site" evidence="6">
    <location>
        <position position="307"/>
    </location>
    <ligand>
        <name>substrate</name>
    </ligand>
</feature>
<dbReference type="AlphaFoldDB" id="A0A291RGC0"/>
<keyword evidence="3 6" id="KW-0663">Pyridoxal phosphate</keyword>
<dbReference type="InterPro" id="IPR022653">
    <property type="entry name" value="De-COase2_pyr-phos_BS"/>
</dbReference>
<dbReference type="PRINTS" id="PR01179">
    <property type="entry name" value="ODADCRBXLASE"/>
</dbReference>
<dbReference type="GO" id="GO:0009089">
    <property type="term" value="P:lysine biosynthetic process via diaminopimelate"/>
    <property type="evidence" value="ECO:0007669"/>
    <property type="project" value="UniProtKB-UniRule"/>
</dbReference>
<dbReference type="SUPFAM" id="SSF50621">
    <property type="entry name" value="Alanine racemase C-terminal domain-like"/>
    <property type="match status" value="1"/>
</dbReference>
<dbReference type="NCBIfam" id="TIGR01048">
    <property type="entry name" value="lysA"/>
    <property type="match status" value="1"/>
</dbReference>
<comment type="cofactor">
    <cofactor evidence="1 6 8 9">
        <name>pyridoxal 5'-phosphate</name>
        <dbReference type="ChEBI" id="CHEBI:597326"/>
    </cofactor>
</comment>
<dbReference type="InterPro" id="IPR009006">
    <property type="entry name" value="Ala_racemase/Decarboxylase_C"/>
</dbReference>
<dbReference type="InterPro" id="IPR022644">
    <property type="entry name" value="De-COase2_N"/>
</dbReference>
<dbReference type="KEGG" id="ntp:CRH09_09175"/>
<keyword evidence="2 6" id="KW-0210">Decarboxylase</keyword>
<dbReference type="HAMAP" id="MF_02120">
    <property type="entry name" value="LysA"/>
    <property type="match status" value="1"/>
</dbReference>
<comment type="catalytic activity">
    <reaction evidence="6 9">
        <text>meso-2,6-diaminopimelate + H(+) = L-lysine + CO2</text>
        <dbReference type="Rhea" id="RHEA:15101"/>
        <dbReference type="ChEBI" id="CHEBI:15378"/>
        <dbReference type="ChEBI" id="CHEBI:16526"/>
        <dbReference type="ChEBI" id="CHEBI:32551"/>
        <dbReference type="ChEBI" id="CHEBI:57791"/>
        <dbReference type="EC" id="4.1.1.20"/>
    </reaction>
</comment>
<dbReference type="Gene3D" id="3.20.20.10">
    <property type="entry name" value="Alanine racemase"/>
    <property type="match status" value="1"/>
</dbReference>
<feature type="binding site" evidence="6">
    <location>
        <position position="405"/>
    </location>
    <ligand>
        <name>substrate</name>
    </ligand>
</feature>
<feature type="active site" description="Proton donor" evidence="8">
    <location>
        <position position="375"/>
    </location>
</feature>
<dbReference type="GO" id="GO:0008836">
    <property type="term" value="F:diaminopimelate decarboxylase activity"/>
    <property type="evidence" value="ECO:0007669"/>
    <property type="project" value="UniProtKB-UniRule"/>
</dbReference>
<reference evidence="11 12" key="1">
    <citation type="submission" date="2017-10" db="EMBL/GenBank/DDBJ databases">
        <title>Comparative genomics between pathogenic Norcardia.</title>
        <authorList>
            <person name="Zeng L."/>
        </authorList>
    </citation>
    <scope>NUCLEOTIDE SEQUENCE [LARGE SCALE GENOMIC DNA]</scope>
    <source>
        <strain evidence="11 12">NC_YFY_NT001</strain>
    </source>
</reference>
<comment type="function">
    <text evidence="6">Specifically catalyzes the decarboxylation of meso-diaminopimelate (meso-DAP) to L-lysine.</text>
</comment>
<evidence type="ECO:0000256" key="9">
    <source>
        <dbReference type="RuleBase" id="RU003738"/>
    </source>
</evidence>
<evidence type="ECO:0000256" key="1">
    <source>
        <dbReference type="ARBA" id="ARBA00001933"/>
    </source>
</evidence>
<dbReference type="FunFam" id="3.20.20.10:FF:000003">
    <property type="entry name" value="Diaminopimelate decarboxylase"/>
    <property type="match status" value="1"/>
</dbReference>
<feature type="binding site" evidence="6">
    <location>
        <position position="376"/>
    </location>
    <ligand>
        <name>substrate</name>
    </ligand>
</feature>
<proteinExistence type="inferred from homology"/>
<dbReference type="InterPro" id="IPR002986">
    <property type="entry name" value="DAP_deCOOHase_LysA"/>
</dbReference>
<name>A0A291RGC0_9NOCA</name>
<keyword evidence="4 6" id="KW-0457">Lysine biosynthesis</keyword>
<comment type="subunit">
    <text evidence="6">Homodimer.</text>
</comment>
<sequence>MTLLEIFPSLRSGMPSPRLATSVWPCETHYDDLGRITVAGVALADIADQYGTPTYVLDETEVRRRCQAYRKHFPDAEIIYAAKALMTKSMARWVTEEGLSVDVCSAGELAIALAAGVDPERIVLHGSGKPFAELEAAVAAGVGRIVLDSLTEVTLLSALATKPQKVLLRLSPDIDVHGHPAVKTGVLDQKFGFPIGSAQAAEAVERILRQPTLRLVGFHCHLGSQISNPDYYGEGVRRMVAEMARVHREHSHLMTELDLGGGHAVAYRCGDPEMNLPELADIVEDALDAACARHHFPRPHIAMEPGRAIAARAGVTLYRVMTIKHIEGGRTFVIVDGGMNDNPRVALYGARYDAVVANRHPTGAHMTATVAGRYCEAGDILAHDVSLPADLRPGEVLAIPCTGAYHHSLASSYNGVGRPPIVAVHEGRCQQLLRRETPADLLSRDLG</sequence>
<feature type="binding site" evidence="6">
    <location>
        <position position="405"/>
    </location>
    <ligand>
        <name>pyridoxal 5'-phosphate</name>
        <dbReference type="ChEBI" id="CHEBI:597326"/>
    </ligand>
</feature>